<accession>A0ABP9PZZ6</accession>
<feature type="compositionally biased region" description="Basic and acidic residues" evidence="1">
    <location>
        <begin position="29"/>
        <end position="38"/>
    </location>
</feature>
<evidence type="ECO:0000256" key="1">
    <source>
        <dbReference type="SAM" id="MobiDB-lite"/>
    </source>
</evidence>
<name>A0ABP9PZZ6_9PSEU</name>
<protein>
    <recommendedName>
        <fullName evidence="5">DUF320 domain-containing protein</fullName>
    </recommendedName>
</protein>
<dbReference type="Proteomes" id="UP001428817">
    <property type="component" value="Unassembled WGS sequence"/>
</dbReference>
<sequence length="104" mass="10846">MLKKAGIVVAATTAGLLALSPLAFAGDYDGDHDGDHDGKKSHHHSKKVACEQDNSVENGDNEQRGLVNVNATSVQVPIQACNNSVIEGVLGILSKDLSNEDSHG</sequence>
<evidence type="ECO:0000313" key="4">
    <source>
        <dbReference type="Proteomes" id="UP001428817"/>
    </source>
</evidence>
<keyword evidence="2" id="KW-0732">Signal</keyword>
<gene>
    <name evidence="3" type="ORF">GCM10023321_19700</name>
</gene>
<feature type="signal peptide" evidence="2">
    <location>
        <begin position="1"/>
        <end position="25"/>
    </location>
</feature>
<reference evidence="4" key="1">
    <citation type="journal article" date="2019" name="Int. J. Syst. Evol. Microbiol.">
        <title>The Global Catalogue of Microorganisms (GCM) 10K type strain sequencing project: providing services to taxonomists for standard genome sequencing and annotation.</title>
        <authorList>
            <consortium name="The Broad Institute Genomics Platform"/>
            <consortium name="The Broad Institute Genome Sequencing Center for Infectious Disease"/>
            <person name="Wu L."/>
            <person name="Ma J."/>
        </authorList>
    </citation>
    <scope>NUCLEOTIDE SEQUENCE [LARGE SCALE GENOMIC DNA]</scope>
    <source>
        <strain evidence="4">JCM 18303</strain>
    </source>
</reference>
<evidence type="ECO:0000313" key="3">
    <source>
        <dbReference type="EMBL" id="GAA5151882.1"/>
    </source>
</evidence>
<feature type="region of interest" description="Disordered" evidence="1">
    <location>
        <begin position="28"/>
        <end position="64"/>
    </location>
</feature>
<dbReference type="EMBL" id="BAABJP010000007">
    <property type="protein sequence ID" value="GAA5151882.1"/>
    <property type="molecule type" value="Genomic_DNA"/>
</dbReference>
<proteinExistence type="predicted"/>
<organism evidence="3 4">
    <name type="scientific">Pseudonocardia eucalypti</name>
    <dbReference type="NCBI Taxonomy" id="648755"/>
    <lineage>
        <taxon>Bacteria</taxon>
        <taxon>Bacillati</taxon>
        <taxon>Actinomycetota</taxon>
        <taxon>Actinomycetes</taxon>
        <taxon>Pseudonocardiales</taxon>
        <taxon>Pseudonocardiaceae</taxon>
        <taxon>Pseudonocardia</taxon>
    </lineage>
</organism>
<comment type="caution">
    <text evidence="3">The sequence shown here is derived from an EMBL/GenBank/DDBJ whole genome shotgun (WGS) entry which is preliminary data.</text>
</comment>
<evidence type="ECO:0000256" key="2">
    <source>
        <dbReference type="SAM" id="SignalP"/>
    </source>
</evidence>
<feature type="chain" id="PRO_5046416205" description="DUF320 domain-containing protein" evidence="2">
    <location>
        <begin position="26"/>
        <end position="104"/>
    </location>
</feature>
<evidence type="ECO:0008006" key="5">
    <source>
        <dbReference type="Google" id="ProtNLM"/>
    </source>
</evidence>
<keyword evidence="4" id="KW-1185">Reference proteome</keyword>